<evidence type="ECO:0000256" key="1">
    <source>
        <dbReference type="ARBA" id="ARBA00022801"/>
    </source>
</evidence>
<dbReference type="RefSeq" id="WP_289831015.1">
    <property type="nucleotide sequence ID" value="NZ_JAUEDK010000031.1"/>
</dbReference>
<evidence type="ECO:0000313" key="3">
    <source>
        <dbReference type="EMBL" id="MDN0076360.1"/>
    </source>
</evidence>
<dbReference type="GO" id="GO:0016787">
    <property type="term" value="F:hydrolase activity"/>
    <property type="evidence" value="ECO:0007669"/>
    <property type="project" value="UniProtKB-KW"/>
</dbReference>
<sequence>MKYTGQIEFTIVEQRPERVVAEMPVLAGILNPYGIANAGAIVWFADVAASVLAFGGSDFEANRQSFPLAINLNANFLGNQPDGVFTATAEFVRRGKRLSVIRTTVTGKDGRLIADITTSHMPVQPAG</sequence>
<protein>
    <submittedName>
        <fullName evidence="3">PaaI family thioesterase</fullName>
        <ecNumber evidence="3">3.1.2.-</ecNumber>
    </submittedName>
</protein>
<dbReference type="InterPro" id="IPR003736">
    <property type="entry name" value="PAAI_dom"/>
</dbReference>
<dbReference type="CDD" id="cd03443">
    <property type="entry name" value="PaaI_thioesterase"/>
    <property type="match status" value="1"/>
</dbReference>
<dbReference type="NCBIfam" id="TIGR00369">
    <property type="entry name" value="unchar_dom_1"/>
    <property type="match status" value="1"/>
</dbReference>
<keyword evidence="4" id="KW-1185">Reference proteome</keyword>
<dbReference type="SUPFAM" id="SSF54637">
    <property type="entry name" value="Thioesterase/thiol ester dehydrase-isomerase"/>
    <property type="match status" value="1"/>
</dbReference>
<dbReference type="EC" id="3.1.2.-" evidence="3"/>
<evidence type="ECO:0000259" key="2">
    <source>
        <dbReference type="Pfam" id="PF03061"/>
    </source>
</evidence>
<dbReference type="Gene3D" id="3.10.129.10">
    <property type="entry name" value="Hotdog Thioesterase"/>
    <property type="match status" value="1"/>
</dbReference>
<dbReference type="EMBL" id="JAUEDK010000031">
    <property type="protein sequence ID" value="MDN0076360.1"/>
    <property type="molecule type" value="Genomic_DNA"/>
</dbReference>
<dbReference type="Proteomes" id="UP001168540">
    <property type="component" value="Unassembled WGS sequence"/>
</dbReference>
<comment type="caution">
    <text evidence="3">The sequence shown here is derived from an EMBL/GenBank/DDBJ whole genome shotgun (WGS) entry which is preliminary data.</text>
</comment>
<dbReference type="InterPro" id="IPR006683">
    <property type="entry name" value="Thioestr_dom"/>
</dbReference>
<gene>
    <name evidence="3" type="ORF">QU481_15915</name>
</gene>
<accession>A0ABT7XRL0</accession>
<evidence type="ECO:0000313" key="4">
    <source>
        <dbReference type="Proteomes" id="UP001168540"/>
    </source>
</evidence>
<keyword evidence="1 3" id="KW-0378">Hydrolase</keyword>
<reference evidence="3" key="1">
    <citation type="submission" date="2023-06" db="EMBL/GenBank/DDBJ databases">
        <authorList>
            <person name="Zhang S."/>
        </authorList>
    </citation>
    <scope>NUCLEOTIDE SEQUENCE</scope>
    <source>
        <strain evidence="3">SG2303</strain>
    </source>
</reference>
<dbReference type="Pfam" id="PF03061">
    <property type="entry name" value="4HBT"/>
    <property type="match status" value="1"/>
</dbReference>
<feature type="domain" description="Thioesterase" evidence="2">
    <location>
        <begin position="33"/>
        <end position="113"/>
    </location>
</feature>
<name>A0ABT7XRL0_9NEIS</name>
<dbReference type="InterPro" id="IPR029069">
    <property type="entry name" value="HotDog_dom_sf"/>
</dbReference>
<proteinExistence type="predicted"/>
<organism evidence="3 4">
    <name type="scientific">Crenobacter oryzisoli</name>
    <dbReference type="NCBI Taxonomy" id="3056844"/>
    <lineage>
        <taxon>Bacteria</taxon>
        <taxon>Pseudomonadati</taxon>
        <taxon>Pseudomonadota</taxon>
        <taxon>Betaproteobacteria</taxon>
        <taxon>Neisseriales</taxon>
        <taxon>Neisseriaceae</taxon>
        <taxon>Crenobacter</taxon>
    </lineage>
</organism>